<keyword evidence="2" id="KW-1185">Reference proteome</keyword>
<dbReference type="Proteomes" id="UP000789375">
    <property type="component" value="Unassembled WGS sequence"/>
</dbReference>
<sequence length="281" mass="32441">MSRCLFEKISEIDTNEYLENDLMNINFNCNISIDMIDSNLKNISKTIIELLGESINVLNVNLLQRDLGNMKLLKNKEIEYQLNDLIVMDSINDSDNNQLFQDYKSTLCEALRIVEEQENIGNKRWAQAVQTSFKGIENLVTDINEYRRKITNLRTWKDHNKHTMFLEYPIVRLAGDECVSVDVRDGENVRPFASPIVRLAGDECVSQLADMTPIAIMQTSSDESATKKSRNNRQQLKFRNSMFIIYGWKFSSRAIVKNLPNRTLVSITILGLETVYLIEEK</sequence>
<accession>A0A9N9GHG1</accession>
<organism evidence="1 2">
    <name type="scientific">Funneliformis mosseae</name>
    <name type="common">Endomycorrhizal fungus</name>
    <name type="synonym">Glomus mosseae</name>
    <dbReference type="NCBI Taxonomy" id="27381"/>
    <lineage>
        <taxon>Eukaryota</taxon>
        <taxon>Fungi</taxon>
        <taxon>Fungi incertae sedis</taxon>
        <taxon>Mucoromycota</taxon>
        <taxon>Glomeromycotina</taxon>
        <taxon>Glomeromycetes</taxon>
        <taxon>Glomerales</taxon>
        <taxon>Glomeraceae</taxon>
        <taxon>Funneliformis</taxon>
    </lineage>
</organism>
<name>A0A9N9GHG1_FUNMO</name>
<dbReference type="AlphaFoldDB" id="A0A9N9GHG1"/>
<evidence type="ECO:0000313" key="1">
    <source>
        <dbReference type="EMBL" id="CAG8602235.1"/>
    </source>
</evidence>
<dbReference type="EMBL" id="CAJVPP010002502">
    <property type="protein sequence ID" value="CAG8602235.1"/>
    <property type="molecule type" value="Genomic_DNA"/>
</dbReference>
<evidence type="ECO:0000313" key="2">
    <source>
        <dbReference type="Proteomes" id="UP000789375"/>
    </source>
</evidence>
<protein>
    <submittedName>
        <fullName evidence="1">1832_t:CDS:1</fullName>
    </submittedName>
</protein>
<reference evidence="1" key="1">
    <citation type="submission" date="2021-06" db="EMBL/GenBank/DDBJ databases">
        <authorList>
            <person name="Kallberg Y."/>
            <person name="Tangrot J."/>
            <person name="Rosling A."/>
        </authorList>
    </citation>
    <scope>NUCLEOTIDE SEQUENCE</scope>
    <source>
        <strain evidence="1">87-6 pot B 2015</strain>
    </source>
</reference>
<comment type="caution">
    <text evidence="1">The sequence shown here is derived from an EMBL/GenBank/DDBJ whole genome shotgun (WGS) entry which is preliminary data.</text>
</comment>
<proteinExistence type="predicted"/>
<gene>
    <name evidence="1" type="ORF">FMOSSE_LOCUS9011</name>
</gene>